<dbReference type="PANTHER" id="PTHR33121">
    <property type="entry name" value="CYCLIC DI-GMP PHOSPHODIESTERASE PDEF"/>
    <property type="match status" value="1"/>
</dbReference>
<sequence>MGIMFLTIGLMALAAAVSAIATLRLMRSRTADDAQPTGLRPRQPQSLDGEGGALALFDLDDLTGINVAQGFDTGDRLLNAVGDTLRRGLPPGAGLERLEGGRFVVWLPDADLARATDMVERMRVLAAQTLVETRQGQVACEVTAAVVAGLPDECRSRAILRADAVLAQAKARGGARTEAVLALPIMALAPSRGDVEAAITRRELEYHVQPIVDLTSGAPVGVEALLRWNRPDGSIVGPAGFIDTLNRIPEAGSDLLADLAVETARPFVIGESPIFITFNITGAVLDGKGSPGCSWLTHVLQNVPTEHLVLELIETAVIVSTERAQDLTARTRAMGVRIALDDFGTGLSNIERLCDLPVDIIKIDRAFIQAMCDNDRVEVILKAMVSMAESLGIDLVAEGIETEEQANRLRDIGVRYGQGFLYGHPATAQEWADRMGRAA</sequence>
<dbReference type="STRING" id="390807.SAMN04488095_1812"/>
<dbReference type="Gene3D" id="3.30.70.270">
    <property type="match status" value="1"/>
</dbReference>
<feature type="domain" description="GGDEF" evidence="2">
    <location>
        <begin position="50"/>
        <end position="182"/>
    </location>
</feature>
<dbReference type="InterPro" id="IPR000160">
    <property type="entry name" value="GGDEF_dom"/>
</dbReference>
<dbReference type="SMART" id="SM00052">
    <property type="entry name" value="EAL"/>
    <property type="match status" value="1"/>
</dbReference>
<dbReference type="NCBIfam" id="TIGR00254">
    <property type="entry name" value="GGDEF"/>
    <property type="match status" value="1"/>
</dbReference>
<dbReference type="Proteomes" id="UP000199110">
    <property type="component" value="Unassembled WGS sequence"/>
</dbReference>
<evidence type="ECO:0000259" key="2">
    <source>
        <dbReference type="PROSITE" id="PS50887"/>
    </source>
</evidence>
<dbReference type="InterPro" id="IPR001633">
    <property type="entry name" value="EAL_dom"/>
</dbReference>
<protein>
    <submittedName>
        <fullName evidence="3">Diguanylate cyclase (GGDEF) domain-containing protein</fullName>
    </submittedName>
</protein>
<dbReference type="RefSeq" id="WP_092779457.1">
    <property type="nucleotide sequence ID" value="NZ_FORA01000002.1"/>
</dbReference>
<gene>
    <name evidence="3" type="ORF">SAMN04488095_1812</name>
</gene>
<evidence type="ECO:0000313" key="3">
    <source>
        <dbReference type="EMBL" id="SFI95034.1"/>
    </source>
</evidence>
<dbReference type="SUPFAM" id="SSF141868">
    <property type="entry name" value="EAL domain-like"/>
    <property type="match status" value="1"/>
</dbReference>
<name>A0A1I3MD45_9RHOB</name>
<evidence type="ECO:0000259" key="1">
    <source>
        <dbReference type="PROSITE" id="PS50883"/>
    </source>
</evidence>
<reference evidence="3 4" key="1">
    <citation type="submission" date="2016-10" db="EMBL/GenBank/DDBJ databases">
        <authorList>
            <person name="de Groot N.N."/>
        </authorList>
    </citation>
    <scope>NUCLEOTIDE SEQUENCE [LARGE SCALE GENOMIC DNA]</scope>
    <source>
        <strain evidence="3 4">DSM 19073</strain>
    </source>
</reference>
<dbReference type="Pfam" id="PF00990">
    <property type="entry name" value="GGDEF"/>
    <property type="match status" value="1"/>
</dbReference>
<dbReference type="SMART" id="SM00267">
    <property type="entry name" value="GGDEF"/>
    <property type="match status" value="1"/>
</dbReference>
<dbReference type="PANTHER" id="PTHR33121:SF70">
    <property type="entry name" value="SIGNALING PROTEIN YKOW"/>
    <property type="match status" value="1"/>
</dbReference>
<dbReference type="InterPro" id="IPR050706">
    <property type="entry name" value="Cyclic-di-GMP_PDE-like"/>
</dbReference>
<dbReference type="CDD" id="cd01948">
    <property type="entry name" value="EAL"/>
    <property type="match status" value="1"/>
</dbReference>
<accession>A0A1I3MD45</accession>
<dbReference type="PROSITE" id="PS50883">
    <property type="entry name" value="EAL"/>
    <property type="match status" value="1"/>
</dbReference>
<dbReference type="AlphaFoldDB" id="A0A1I3MD45"/>
<dbReference type="InterPro" id="IPR029787">
    <property type="entry name" value="Nucleotide_cyclase"/>
</dbReference>
<dbReference type="InterPro" id="IPR035919">
    <property type="entry name" value="EAL_sf"/>
</dbReference>
<dbReference type="OrthoDB" id="9814202at2"/>
<dbReference type="GO" id="GO:0071111">
    <property type="term" value="F:cyclic-guanylate-specific phosphodiesterase activity"/>
    <property type="evidence" value="ECO:0007669"/>
    <property type="project" value="InterPro"/>
</dbReference>
<feature type="domain" description="EAL" evidence="1">
    <location>
        <begin position="188"/>
        <end position="439"/>
    </location>
</feature>
<dbReference type="Pfam" id="PF00563">
    <property type="entry name" value="EAL"/>
    <property type="match status" value="1"/>
</dbReference>
<evidence type="ECO:0000313" key="4">
    <source>
        <dbReference type="Proteomes" id="UP000199110"/>
    </source>
</evidence>
<organism evidence="3 4">
    <name type="scientific">Jannaschia pohangensis</name>
    <dbReference type="NCBI Taxonomy" id="390807"/>
    <lineage>
        <taxon>Bacteria</taxon>
        <taxon>Pseudomonadati</taxon>
        <taxon>Pseudomonadota</taxon>
        <taxon>Alphaproteobacteria</taxon>
        <taxon>Rhodobacterales</taxon>
        <taxon>Roseobacteraceae</taxon>
        <taxon>Jannaschia</taxon>
    </lineage>
</organism>
<dbReference type="SUPFAM" id="SSF55073">
    <property type="entry name" value="Nucleotide cyclase"/>
    <property type="match status" value="1"/>
</dbReference>
<keyword evidence="4" id="KW-1185">Reference proteome</keyword>
<dbReference type="PROSITE" id="PS50887">
    <property type="entry name" value="GGDEF"/>
    <property type="match status" value="1"/>
</dbReference>
<proteinExistence type="predicted"/>
<dbReference type="Gene3D" id="3.20.20.450">
    <property type="entry name" value="EAL domain"/>
    <property type="match status" value="1"/>
</dbReference>
<dbReference type="EMBL" id="FORA01000002">
    <property type="protein sequence ID" value="SFI95034.1"/>
    <property type="molecule type" value="Genomic_DNA"/>
</dbReference>
<dbReference type="InterPro" id="IPR043128">
    <property type="entry name" value="Rev_trsase/Diguanyl_cyclase"/>
</dbReference>